<dbReference type="CDD" id="cd14014">
    <property type="entry name" value="STKc_PknB_like"/>
    <property type="match status" value="1"/>
</dbReference>
<keyword evidence="4" id="KW-0808">Transferase</keyword>
<protein>
    <submittedName>
        <fullName evidence="4">Serine/threonine-protein kinase PknD</fullName>
    </submittedName>
</protein>
<dbReference type="RefSeq" id="WP_345551093.1">
    <property type="nucleotide sequence ID" value="NZ_BAABRT010000015.1"/>
</dbReference>
<dbReference type="InterPro" id="IPR016187">
    <property type="entry name" value="CTDL_fold"/>
</dbReference>
<dbReference type="SUPFAM" id="SSF56436">
    <property type="entry name" value="C-type lectin-like"/>
    <property type="match status" value="1"/>
</dbReference>
<sequence>MLREEVLEKLGLDSGASAEVIQAAITGKRESLSEAAGKAPTDALKEKYEAQLQQLEDIERALRAASAAASPSPLSQTKLADLPQSATQFEAGTTAAVNLQVGQLLAGRYEVRQQIGAGGMGAVYRALDKTTGKEIALKVLLPALLQNENARERFLDEARISQQLSHPNIVNVYDVQQDGDFFFLTMELLQGQDLRQVMENRRLARQQFSLQEVQDILKPLCEALAYAHEYTVHRDLKPENIWLSDDGKIKIMDFGIARVQSTSQRTQTGAAMGTAYYMAPEQLRGVKELDGRADQYALAVMAYELLSGEVPAGRIEPLHTLVKGLPRKWSAHIDRALSAKPEARFADIAAFQQALMPTGGPVLPALPWKGIGIAAGVLVALLGIGSLAASGSFNLEGLKNLLPMSKEEIAAHKASLAKIQGEIKVLRQRLDTSRRSLDSDVRAAERNNSDELAALLSWQQLSEDGIFAGSQLTTLEGDLSMAETLLRENAFEQAQPVFERVRKGYAELLQTFDTAGELHEAEQSFDRAQSAWEKLTEDYGLANPAPVAAALEAGNQAQLQQRQGAFPAALANWQEGTEQWRAARASVAGEVARIDSERQAQIAAAAATRKRQAAKLKQLLTGNEMIPIPGGSFVMGDDDSIAEEKPAHRVAIKSFAMSRYEVTFAQYDAFAAATGRPKPDDEGWGRGNRPVINVSWGDATAYAQWLSKETGKRFRLPSEAEWEYAARAGSSSNYSWGDKVYCSQARFSGSPGYDCGNEDQTVPVGSFAANDFGLHDMHGNVYEWAQDCKNESYIGAPVNGAAWTSGDCTKRALRGGSWAKASWLMNSEFRDWGPVSLRDNDVGIRLVLEL</sequence>
<dbReference type="Gene3D" id="3.90.1580.10">
    <property type="entry name" value="paralog of FGE (formylglycine-generating enzyme)"/>
    <property type="match status" value="1"/>
</dbReference>
<dbReference type="Pfam" id="PF00069">
    <property type="entry name" value="Pkinase"/>
    <property type="match status" value="1"/>
</dbReference>
<dbReference type="PROSITE" id="PS00107">
    <property type="entry name" value="PROTEIN_KINASE_ATP"/>
    <property type="match status" value="1"/>
</dbReference>
<dbReference type="InterPro" id="IPR000719">
    <property type="entry name" value="Prot_kinase_dom"/>
</dbReference>
<evidence type="ECO:0000313" key="4">
    <source>
        <dbReference type="EMBL" id="GAA5525413.1"/>
    </source>
</evidence>
<dbReference type="EMBL" id="BAABRT010000015">
    <property type="protein sequence ID" value="GAA5525413.1"/>
    <property type="molecule type" value="Genomic_DNA"/>
</dbReference>
<keyword evidence="5" id="KW-1185">Reference proteome</keyword>
<dbReference type="SMART" id="SM00220">
    <property type="entry name" value="S_TKc"/>
    <property type="match status" value="1"/>
</dbReference>
<accession>A0ABP9WT24</accession>
<feature type="domain" description="Protein kinase" evidence="3">
    <location>
        <begin position="109"/>
        <end position="356"/>
    </location>
</feature>
<dbReference type="InterPro" id="IPR005532">
    <property type="entry name" value="SUMF_dom"/>
</dbReference>
<dbReference type="InterPro" id="IPR017441">
    <property type="entry name" value="Protein_kinase_ATP_BS"/>
</dbReference>
<dbReference type="Proteomes" id="UP001408594">
    <property type="component" value="Unassembled WGS sequence"/>
</dbReference>
<dbReference type="InterPro" id="IPR011009">
    <property type="entry name" value="Kinase-like_dom_sf"/>
</dbReference>
<proteinExistence type="predicted"/>
<dbReference type="PANTHER" id="PTHR23150">
    <property type="entry name" value="SULFATASE MODIFYING FACTOR 1, 2"/>
    <property type="match status" value="1"/>
</dbReference>
<keyword evidence="4" id="KW-0418">Kinase</keyword>
<evidence type="ECO:0000256" key="1">
    <source>
        <dbReference type="PROSITE-ProRule" id="PRU10141"/>
    </source>
</evidence>
<keyword evidence="1" id="KW-0547">Nucleotide-binding</keyword>
<feature type="coiled-coil region" evidence="2">
    <location>
        <begin position="409"/>
        <end position="436"/>
    </location>
</feature>
<dbReference type="GO" id="GO:0016301">
    <property type="term" value="F:kinase activity"/>
    <property type="evidence" value="ECO:0007669"/>
    <property type="project" value="UniProtKB-KW"/>
</dbReference>
<evidence type="ECO:0000256" key="2">
    <source>
        <dbReference type="SAM" id="Coils"/>
    </source>
</evidence>
<dbReference type="InterPro" id="IPR051043">
    <property type="entry name" value="Sulfatase_Mod_Factor_Kinase"/>
</dbReference>
<dbReference type="Gene3D" id="3.30.200.20">
    <property type="entry name" value="Phosphorylase Kinase, domain 1"/>
    <property type="match status" value="1"/>
</dbReference>
<keyword evidence="2" id="KW-0175">Coiled coil</keyword>
<dbReference type="SUPFAM" id="SSF56112">
    <property type="entry name" value="Protein kinase-like (PK-like)"/>
    <property type="match status" value="1"/>
</dbReference>
<dbReference type="Pfam" id="PF03781">
    <property type="entry name" value="FGE-sulfatase"/>
    <property type="match status" value="1"/>
</dbReference>
<feature type="coiled-coil region" evidence="2">
    <location>
        <begin position="41"/>
        <end position="68"/>
    </location>
</feature>
<dbReference type="InterPro" id="IPR042095">
    <property type="entry name" value="SUMF_sf"/>
</dbReference>
<gene>
    <name evidence="4" type="primary">pknD_5</name>
    <name evidence="4" type="ORF">Maes01_01982</name>
</gene>
<dbReference type="Gene3D" id="1.10.510.10">
    <property type="entry name" value="Transferase(Phosphotransferase) domain 1"/>
    <property type="match status" value="1"/>
</dbReference>
<name>A0ABP9WT24_9GAMM</name>
<evidence type="ECO:0000313" key="5">
    <source>
        <dbReference type="Proteomes" id="UP001408594"/>
    </source>
</evidence>
<comment type="caution">
    <text evidence="4">The sequence shown here is derived from an EMBL/GenBank/DDBJ whole genome shotgun (WGS) entry which is preliminary data.</text>
</comment>
<dbReference type="PANTHER" id="PTHR23150:SF35">
    <property type="entry name" value="BLL6746 PROTEIN"/>
    <property type="match status" value="1"/>
</dbReference>
<keyword evidence="1" id="KW-0067">ATP-binding</keyword>
<evidence type="ECO:0000259" key="3">
    <source>
        <dbReference type="PROSITE" id="PS50011"/>
    </source>
</evidence>
<dbReference type="PROSITE" id="PS50011">
    <property type="entry name" value="PROTEIN_KINASE_DOM"/>
    <property type="match status" value="1"/>
</dbReference>
<reference evidence="4 5" key="1">
    <citation type="submission" date="2024-02" db="EMBL/GenBank/DDBJ databases">
        <title>Microbulbifer aestuariivivens NBRC 112533.</title>
        <authorList>
            <person name="Ichikawa N."/>
            <person name="Katano-Makiyama Y."/>
            <person name="Hidaka K."/>
        </authorList>
    </citation>
    <scope>NUCLEOTIDE SEQUENCE [LARGE SCALE GENOMIC DNA]</scope>
    <source>
        <strain evidence="4 5">NBRC 112533</strain>
    </source>
</reference>
<organism evidence="4 5">
    <name type="scientific">Microbulbifer aestuariivivens</name>
    <dbReference type="NCBI Taxonomy" id="1908308"/>
    <lineage>
        <taxon>Bacteria</taxon>
        <taxon>Pseudomonadati</taxon>
        <taxon>Pseudomonadota</taxon>
        <taxon>Gammaproteobacteria</taxon>
        <taxon>Cellvibrionales</taxon>
        <taxon>Microbulbiferaceae</taxon>
        <taxon>Microbulbifer</taxon>
    </lineage>
</organism>
<feature type="binding site" evidence="1">
    <location>
        <position position="138"/>
    </location>
    <ligand>
        <name>ATP</name>
        <dbReference type="ChEBI" id="CHEBI:30616"/>
    </ligand>
</feature>